<accession>A0A6J6DJN7</accession>
<evidence type="ECO:0000313" key="2">
    <source>
        <dbReference type="EMBL" id="CAB4563079.1"/>
    </source>
</evidence>
<name>A0A6J6DJN7_9ZZZZ</name>
<feature type="domain" description="AB hydrolase-1" evidence="1">
    <location>
        <begin position="4"/>
        <end position="240"/>
    </location>
</feature>
<dbReference type="Gene3D" id="3.40.50.1820">
    <property type="entry name" value="alpha/beta hydrolase"/>
    <property type="match status" value="1"/>
</dbReference>
<dbReference type="Pfam" id="PF12697">
    <property type="entry name" value="Abhydrolase_6"/>
    <property type="match status" value="1"/>
</dbReference>
<dbReference type="SUPFAM" id="SSF53474">
    <property type="entry name" value="alpha/beta-Hydrolases"/>
    <property type="match status" value="1"/>
</dbReference>
<reference evidence="2" key="1">
    <citation type="submission" date="2020-05" db="EMBL/GenBank/DDBJ databases">
        <authorList>
            <person name="Chiriac C."/>
            <person name="Salcher M."/>
            <person name="Ghai R."/>
            <person name="Kavagutti S V."/>
        </authorList>
    </citation>
    <scope>NUCLEOTIDE SEQUENCE</scope>
</reference>
<dbReference type="AlphaFoldDB" id="A0A6J6DJN7"/>
<protein>
    <submittedName>
        <fullName evidence="2">Unannotated protein</fullName>
    </submittedName>
</protein>
<dbReference type="InterPro" id="IPR000073">
    <property type="entry name" value="AB_hydrolase_1"/>
</dbReference>
<sequence length="249" mass="27522">MTKVFVHGNPETSAIWGPLVAALKERGIDDIVLLSPPGFGAPVPKDWTATVQEYRNWLVGELEKIGGEIDLVGHDWGAGHVFSVLAHRPELVSTWAADCVGLLHPDYVWHDAALGWQTPEIGEQIVAAMVAMEEDVFADSFVQLGMTNAIAREVKLSINEEMGSCVLRLYRDAAQPAMSRLGERLIVNRPPHGLVIVADEDHFAGTVPMMEEMAEVLQADVARITQCGHWWMIQNPDAAAQYLVRHWSQ</sequence>
<dbReference type="EMBL" id="CAEZTC010000117">
    <property type="protein sequence ID" value="CAB4563079.1"/>
    <property type="molecule type" value="Genomic_DNA"/>
</dbReference>
<gene>
    <name evidence="2" type="ORF">UFOPK1572_00956</name>
</gene>
<proteinExistence type="predicted"/>
<evidence type="ECO:0000259" key="1">
    <source>
        <dbReference type="Pfam" id="PF12697"/>
    </source>
</evidence>
<organism evidence="2">
    <name type="scientific">freshwater metagenome</name>
    <dbReference type="NCBI Taxonomy" id="449393"/>
    <lineage>
        <taxon>unclassified sequences</taxon>
        <taxon>metagenomes</taxon>
        <taxon>ecological metagenomes</taxon>
    </lineage>
</organism>
<dbReference type="InterPro" id="IPR029058">
    <property type="entry name" value="AB_hydrolase_fold"/>
</dbReference>